<accession>A0ACA9KKK4</accession>
<proteinExistence type="predicted"/>
<name>A0ACA9KKK4_9GLOM</name>
<protein>
    <submittedName>
        <fullName evidence="1">4199_t:CDS:1</fullName>
    </submittedName>
</protein>
<feature type="non-terminal residue" evidence="1">
    <location>
        <position position="1"/>
    </location>
</feature>
<dbReference type="Proteomes" id="UP000789525">
    <property type="component" value="Unassembled WGS sequence"/>
</dbReference>
<sequence>RDGFTPKAFYKICNQQANTVVVLKVNGTGEILGGYNPNPWDKQQYRGWNRTEESFVFSFGATGSILSRVTHPEQAIFESYFDGNGPNFGGGVLRMKDNFKEDKSCVCMHHKGYERPIRTSKAQFSVDEYESITIKRQEGFEKVERKGIIIDKEVLREVYLKFCEGEPRISAKYRLVDGN</sequence>
<reference evidence="1" key="1">
    <citation type="submission" date="2021-06" db="EMBL/GenBank/DDBJ databases">
        <authorList>
            <person name="Kallberg Y."/>
            <person name="Tangrot J."/>
            <person name="Rosling A."/>
        </authorList>
    </citation>
    <scope>NUCLEOTIDE SEQUENCE</scope>
    <source>
        <strain evidence="1">CL356</strain>
    </source>
</reference>
<evidence type="ECO:0000313" key="2">
    <source>
        <dbReference type="Proteomes" id="UP000789525"/>
    </source>
</evidence>
<organism evidence="1 2">
    <name type="scientific">Acaulospora colombiana</name>
    <dbReference type="NCBI Taxonomy" id="27376"/>
    <lineage>
        <taxon>Eukaryota</taxon>
        <taxon>Fungi</taxon>
        <taxon>Fungi incertae sedis</taxon>
        <taxon>Mucoromycota</taxon>
        <taxon>Glomeromycotina</taxon>
        <taxon>Glomeromycetes</taxon>
        <taxon>Diversisporales</taxon>
        <taxon>Acaulosporaceae</taxon>
        <taxon>Acaulospora</taxon>
    </lineage>
</organism>
<dbReference type="EMBL" id="CAJVPT010002321">
    <property type="protein sequence ID" value="CAG8479201.1"/>
    <property type="molecule type" value="Genomic_DNA"/>
</dbReference>
<keyword evidence="2" id="KW-1185">Reference proteome</keyword>
<gene>
    <name evidence="1" type="ORF">ACOLOM_LOCUS1919</name>
</gene>
<comment type="caution">
    <text evidence="1">The sequence shown here is derived from an EMBL/GenBank/DDBJ whole genome shotgun (WGS) entry which is preliminary data.</text>
</comment>
<evidence type="ECO:0000313" key="1">
    <source>
        <dbReference type="EMBL" id="CAG8479201.1"/>
    </source>
</evidence>